<evidence type="ECO:0000256" key="2">
    <source>
        <dbReference type="PROSITE-ProRule" id="PRU00497"/>
    </source>
</evidence>
<evidence type="ECO:0000256" key="3">
    <source>
        <dbReference type="SAM" id="MobiDB-lite"/>
    </source>
</evidence>
<dbReference type="InterPro" id="IPR000618">
    <property type="entry name" value="Insect_cuticle"/>
</dbReference>
<evidence type="ECO:0000313" key="5">
    <source>
        <dbReference type="EMBL" id="CAD7619925.1"/>
    </source>
</evidence>
<dbReference type="PROSITE" id="PS51257">
    <property type="entry name" value="PROKAR_LIPOPROTEIN"/>
    <property type="match status" value="1"/>
</dbReference>
<dbReference type="PANTHER" id="PTHR10380:SF173">
    <property type="entry name" value="CUTICULAR PROTEIN 47EF, ISOFORM C-RELATED"/>
    <property type="match status" value="1"/>
</dbReference>
<feature type="signal peptide" evidence="4">
    <location>
        <begin position="1"/>
        <end position="17"/>
    </location>
</feature>
<organism evidence="5">
    <name type="scientific">Medioppia subpectinata</name>
    <dbReference type="NCBI Taxonomy" id="1979941"/>
    <lineage>
        <taxon>Eukaryota</taxon>
        <taxon>Metazoa</taxon>
        <taxon>Ecdysozoa</taxon>
        <taxon>Arthropoda</taxon>
        <taxon>Chelicerata</taxon>
        <taxon>Arachnida</taxon>
        <taxon>Acari</taxon>
        <taxon>Acariformes</taxon>
        <taxon>Sarcoptiformes</taxon>
        <taxon>Oribatida</taxon>
        <taxon>Brachypylina</taxon>
        <taxon>Oppioidea</taxon>
        <taxon>Oppiidae</taxon>
        <taxon>Medioppia</taxon>
    </lineage>
</organism>
<sequence>MFVKIVCLLSTLAAISCTHSDGGHSTSFREQDNHGNYKFGYNIKDKHGAENSREEKGDGHGGVHGSYTLHDGHGKRVVHYVADKSGFRAKIQTNEAGTSHEDAADAIYNGLDDHKGNYGNDYSNQQNHDNNNGHNYKTNHNNYDNHDSYDGDSYGSSHYYD</sequence>
<gene>
    <name evidence="5" type="ORF">OSB1V03_LOCUS422</name>
</gene>
<dbReference type="PANTHER" id="PTHR10380">
    <property type="entry name" value="CUTICLE PROTEIN"/>
    <property type="match status" value="1"/>
</dbReference>
<dbReference type="Pfam" id="PF00379">
    <property type="entry name" value="Chitin_bind_4"/>
    <property type="match status" value="1"/>
</dbReference>
<reference evidence="5" key="1">
    <citation type="submission" date="2020-11" db="EMBL/GenBank/DDBJ databases">
        <authorList>
            <person name="Tran Van P."/>
        </authorList>
    </citation>
    <scope>NUCLEOTIDE SEQUENCE</scope>
</reference>
<feature type="chain" id="PRO_5036210841" evidence="4">
    <location>
        <begin position="18"/>
        <end position="161"/>
    </location>
</feature>
<dbReference type="Proteomes" id="UP000759131">
    <property type="component" value="Unassembled WGS sequence"/>
</dbReference>
<dbReference type="PROSITE" id="PS51155">
    <property type="entry name" value="CHIT_BIND_RR_2"/>
    <property type="match status" value="1"/>
</dbReference>
<dbReference type="GO" id="GO:0008010">
    <property type="term" value="F:structural constituent of chitin-based larval cuticle"/>
    <property type="evidence" value="ECO:0007669"/>
    <property type="project" value="TreeGrafter"/>
</dbReference>
<dbReference type="EMBL" id="OC854655">
    <property type="protein sequence ID" value="CAD7619925.1"/>
    <property type="molecule type" value="Genomic_DNA"/>
</dbReference>
<dbReference type="GO" id="GO:0062129">
    <property type="term" value="C:chitin-based extracellular matrix"/>
    <property type="evidence" value="ECO:0007669"/>
    <property type="project" value="TreeGrafter"/>
</dbReference>
<protein>
    <submittedName>
        <fullName evidence="5">Uncharacterized protein</fullName>
    </submittedName>
</protein>
<feature type="compositionally biased region" description="Basic and acidic residues" evidence="3">
    <location>
        <begin position="43"/>
        <end position="61"/>
    </location>
</feature>
<proteinExistence type="predicted"/>
<evidence type="ECO:0000256" key="4">
    <source>
        <dbReference type="SAM" id="SignalP"/>
    </source>
</evidence>
<dbReference type="OrthoDB" id="7394989at2759"/>
<keyword evidence="6" id="KW-1185">Reference proteome</keyword>
<feature type="compositionally biased region" description="Low complexity" evidence="3">
    <location>
        <begin position="120"/>
        <end position="142"/>
    </location>
</feature>
<accession>A0A7R9KBP5</accession>
<feature type="compositionally biased region" description="Low complexity" evidence="3">
    <location>
        <begin position="151"/>
        <end position="161"/>
    </location>
</feature>
<dbReference type="EMBL" id="CAJPIZ010000080">
    <property type="protein sequence ID" value="CAG2100355.1"/>
    <property type="molecule type" value="Genomic_DNA"/>
</dbReference>
<keyword evidence="4" id="KW-0732">Signal</keyword>
<evidence type="ECO:0000256" key="1">
    <source>
        <dbReference type="ARBA" id="ARBA00022460"/>
    </source>
</evidence>
<keyword evidence="1 2" id="KW-0193">Cuticle</keyword>
<evidence type="ECO:0000313" key="6">
    <source>
        <dbReference type="Proteomes" id="UP000759131"/>
    </source>
</evidence>
<dbReference type="InterPro" id="IPR050468">
    <property type="entry name" value="Cuticle_Struct_Prot"/>
</dbReference>
<dbReference type="AlphaFoldDB" id="A0A7R9KBP5"/>
<name>A0A7R9KBP5_9ACAR</name>
<feature type="region of interest" description="Disordered" evidence="3">
    <location>
        <begin position="21"/>
        <end position="70"/>
    </location>
</feature>
<feature type="region of interest" description="Disordered" evidence="3">
    <location>
        <begin position="109"/>
        <end position="161"/>
    </location>
</feature>